<sequence>MFSDHVERKLALQNSGILGSSPTPARFDLNEHRTGVRSCINGVFLVRPNRRLNALAIDTRNTEVTKALLGFTSLGGIPVIAYEPILRELAAAVIYQVPVNITEAELQSTVRATALVISISRLGRSESVKVVFSTDTLPGYVTVGYTRFKLQPYIEKPRQCWKCGRVGHVRTACT</sequence>
<dbReference type="EMBL" id="JABSTQ010011093">
    <property type="protein sequence ID" value="KAG0415251.1"/>
    <property type="molecule type" value="Genomic_DNA"/>
</dbReference>
<keyword evidence="2" id="KW-1185">Reference proteome</keyword>
<evidence type="ECO:0000313" key="1">
    <source>
        <dbReference type="EMBL" id="KAG0415251.1"/>
    </source>
</evidence>
<proteinExistence type="predicted"/>
<accession>A0AC60P7E8</accession>
<comment type="caution">
    <text evidence="1">The sequence shown here is derived from an EMBL/GenBank/DDBJ whole genome shotgun (WGS) entry which is preliminary data.</text>
</comment>
<dbReference type="Proteomes" id="UP000805193">
    <property type="component" value="Unassembled WGS sequence"/>
</dbReference>
<gene>
    <name evidence="1" type="ORF">HPB47_007584</name>
</gene>
<name>A0AC60P7E8_IXOPE</name>
<organism evidence="1 2">
    <name type="scientific">Ixodes persulcatus</name>
    <name type="common">Taiga tick</name>
    <dbReference type="NCBI Taxonomy" id="34615"/>
    <lineage>
        <taxon>Eukaryota</taxon>
        <taxon>Metazoa</taxon>
        <taxon>Ecdysozoa</taxon>
        <taxon>Arthropoda</taxon>
        <taxon>Chelicerata</taxon>
        <taxon>Arachnida</taxon>
        <taxon>Acari</taxon>
        <taxon>Parasitiformes</taxon>
        <taxon>Ixodida</taxon>
        <taxon>Ixodoidea</taxon>
        <taxon>Ixodidae</taxon>
        <taxon>Ixodinae</taxon>
        <taxon>Ixodes</taxon>
    </lineage>
</organism>
<evidence type="ECO:0000313" key="2">
    <source>
        <dbReference type="Proteomes" id="UP000805193"/>
    </source>
</evidence>
<protein>
    <submittedName>
        <fullName evidence="1">Uncharacterized protein</fullName>
    </submittedName>
</protein>
<reference evidence="1 2" key="1">
    <citation type="journal article" date="2020" name="Cell">
        <title>Large-Scale Comparative Analyses of Tick Genomes Elucidate Their Genetic Diversity and Vector Capacities.</title>
        <authorList>
            <consortium name="Tick Genome and Microbiome Consortium (TIGMIC)"/>
            <person name="Jia N."/>
            <person name="Wang J."/>
            <person name="Shi W."/>
            <person name="Du L."/>
            <person name="Sun Y."/>
            <person name="Zhan W."/>
            <person name="Jiang J.F."/>
            <person name="Wang Q."/>
            <person name="Zhang B."/>
            <person name="Ji P."/>
            <person name="Bell-Sakyi L."/>
            <person name="Cui X.M."/>
            <person name="Yuan T.T."/>
            <person name="Jiang B.G."/>
            <person name="Yang W.F."/>
            <person name="Lam T.T."/>
            <person name="Chang Q.C."/>
            <person name="Ding S.J."/>
            <person name="Wang X.J."/>
            <person name="Zhu J.G."/>
            <person name="Ruan X.D."/>
            <person name="Zhao L."/>
            <person name="Wei J.T."/>
            <person name="Ye R.Z."/>
            <person name="Que T.C."/>
            <person name="Du C.H."/>
            <person name="Zhou Y.H."/>
            <person name="Cheng J.X."/>
            <person name="Dai P.F."/>
            <person name="Guo W.B."/>
            <person name="Han X.H."/>
            <person name="Huang E.J."/>
            <person name="Li L.F."/>
            <person name="Wei W."/>
            <person name="Gao Y.C."/>
            <person name="Liu J.Z."/>
            <person name="Shao H.Z."/>
            <person name="Wang X."/>
            <person name="Wang C.C."/>
            <person name="Yang T.C."/>
            <person name="Huo Q.B."/>
            <person name="Li W."/>
            <person name="Chen H.Y."/>
            <person name="Chen S.E."/>
            <person name="Zhou L.G."/>
            <person name="Ni X.B."/>
            <person name="Tian J.H."/>
            <person name="Sheng Y."/>
            <person name="Liu T."/>
            <person name="Pan Y.S."/>
            <person name="Xia L.Y."/>
            <person name="Li J."/>
            <person name="Zhao F."/>
            <person name="Cao W.C."/>
        </authorList>
    </citation>
    <scope>NUCLEOTIDE SEQUENCE [LARGE SCALE GENOMIC DNA]</scope>
    <source>
        <strain evidence="1">Iper-2018</strain>
    </source>
</reference>